<accession>A0ABY5UHM7</accession>
<keyword evidence="3" id="KW-1185">Reference proteome</keyword>
<evidence type="ECO:0000313" key="2">
    <source>
        <dbReference type="EMBL" id="UWL61872.1"/>
    </source>
</evidence>
<reference evidence="2" key="1">
    <citation type="submission" date="2022-06" db="EMBL/GenBank/DDBJ databases">
        <title>Complete Genome Sequence of Deoxynivalenol-bioadsorption Ochrobactrum pseudintermedium ASAG-D25.</title>
        <authorList>
            <person name="Wang N."/>
        </authorList>
    </citation>
    <scope>NUCLEOTIDE SEQUENCE</scope>
    <source>
        <strain evidence="2">ASAG-D25</strain>
    </source>
</reference>
<protein>
    <submittedName>
        <fullName evidence="2">DUF2889 domain-containing protein</fullName>
    </submittedName>
</protein>
<dbReference type="EMBL" id="CP099968">
    <property type="protein sequence ID" value="UWL61872.1"/>
    <property type="molecule type" value="Genomic_DNA"/>
</dbReference>
<evidence type="ECO:0000313" key="3">
    <source>
        <dbReference type="Proteomes" id="UP001058739"/>
    </source>
</evidence>
<dbReference type="InterPro" id="IPR021312">
    <property type="entry name" value="DUF2889"/>
</dbReference>
<gene>
    <name evidence="2" type="ORF">NIK97_18520</name>
</gene>
<organism evidence="2 3">
    <name type="scientific">Brucella pseudintermedia</name>
    <dbReference type="NCBI Taxonomy" id="370111"/>
    <lineage>
        <taxon>Bacteria</taxon>
        <taxon>Pseudomonadati</taxon>
        <taxon>Pseudomonadota</taxon>
        <taxon>Alphaproteobacteria</taxon>
        <taxon>Hyphomicrobiales</taxon>
        <taxon>Brucellaceae</taxon>
        <taxon>Brucella/Ochrobactrum group</taxon>
        <taxon>Brucella</taxon>
    </lineage>
</organism>
<proteinExistence type="predicted"/>
<dbReference type="Pfam" id="PF11136">
    <property type="entry name" value="DUF2889"/>
    <property type="match status" value="1"/>
</dbReference>
<dbReference type="RefSeq" id="WP_119039574.1">
    <property type="nucleotide sequence ID" value="NZ_CP099968.1"/>
</dbReference>
<feature type="region of interest" description="Disordered" evidence="1">
    <location>
        <begin position="1"/>
        <end position="20"/>
    </location>
</feature>
<dbReference type="Proteomes" id="UP001058739">
    <property type="component" value="Chromosome 02"/>
</dbReference>
<name>A0ABY5UHM7_9HYPH</name>
<sequence>MFAATSLRGESIHEGSSQWQSTGKQLNKGWRHWVREALGSTNGCTHLAELLPLAATVAFQTKAISTSDTNRAAGIQDALETKPPFFVGACHSWALESRITRKYFPQFSVFPGDIKDTGENEE</sequence>
<evidence type="ECO:0000256" key="1">
    <source>
        <dbReference type="SAM" id="MobiDB-lite"/>
    </source>
</evidence>